<dbReference type="GO" id="GO:0010945">
    <property type="term" value="F:coenzyme A diphosphatase activity"/>
    <property type="evidence" value="ECO:0007669"/>
    <property type="project" value="InterPro"/>
</dbReference>
<name>A0A150WSS1_BDEBC</name>
<dbReference type="SUPFAM" id="SSF55811">
    <property type="entry name" value="Nudix"/>
    <property type="match status" value="1"/>
</dbReference>
<reference evidence="2 3" key="1">
    <citation type="submission" date="2016-03" db="EMBL/GenBank/DDBJ databases">
        <authorList>
            <person name="Ploux O."/>
        </authorList>
    </citation>
    <scope>NUCLEOTIDE SEQUENCE [LARGE SCALE GENOMIC DNA]</scope>
    <source>
        <strain evidence="2 3">R0</strain>
    </source>
</reference>
<proteinExistence type="predicted"/>
<dbReference type="Gene3D" id="3.90.79.10">
    <property type="entry name" value="Nucleoside Triphosphate Pyrophosphohydrolase"/>
    <property type="match status" value="1"/>
</dbReference>
<accession>A0A150WSS1</accession>
<evidence type="ECO:0000259" key="1">
    <source>
        <dbReference type="PROSITE" id="PS51462"/>
    </source>
</evidence>
<evidence type="ECO:0000313" key="3">
    <source>
        <dbReference type="Proteomes" id="UP000075320"/>
    </source>
</evidence>
<evidence type="ECO:0000313" key="2">
    <source>
        <dbReference type="EMBL" id="KYG67255.1"/>
    </source>
</evidence>
<gene>
    <name evidence="2" type="ORF">AZI86_09630</name>
</gene>
<keyword evidence="3" id="KW-1185">Reference proteome</keyword>
<comment type="caution">
    <text evidence="2">The sequence shown here is derived from an EMBL/GenBank/DDBJ whole genome shotgun (WGS) entry which is preliminary data.</text>
</comment>
<dbReference type="Pfam" id="PF00293">
    <property type="entry name" value="NUDIX"/>
    <property type="match status" value="1"/>
</dbReference>
<dbReference type="CDD" id="cd03426">
    <property type="entry name" value="NUDIX_CoAse_Nudt7"/>
    <property type="match status" value="1"/>
</dbReference>
<dbReference type="InterPro" id="IPR045121">
    <property type="entry name" value="CoAse"/>
</dbReference>
<dbReference type="PANTHER" id="PTHR12992">
    <property type="entry name" value="NUDIX HYDROLASE"/>
    <property type="match status" value="1"/>
</dbReference>
<dbReference type="InterPro" id="IPR000086">
    <property type="entry name" value="NUDIX_hydrolase_dom"/>
</dbReference>
<dbReference type="Proteomes" id="UP000075320">
    <property type="component" value="Unassembled WGS sequence"/>
</dbReference>
<dbReference type="RefSeq" id="WP_061834830.1">
    <property type="nucleotide sequence ID" value="NZ_LUKE01000001.1"/>
</dbReference>
<dbReference type="EMBL" id="LUKE01000001">
    <property type="protein sequence ID" value="KYG67255.1"/>
    <property type="molecule type" value="Genomic_DNA"/>
</dbReference>
<dbReference type="PANTHER" id="PTHR12992:SF44">
    <property type="entry name" value="NUDIX HYDROLASE DOMAIN-CONTAINING PROTEIN"/>
    <property type="match status" value="1"/>
</dbReference>
<dbReference type="PROSITE" id="PS51462">
    <property type="entry name" value="NUDIX"/>
    <property type="match status" value="1"/>
</dbReference>
<sequence>MSFGKSLAEILRSQSTQDLSKELSDHACVAIILRGDSFKNLEIAFIQRAIQPNDKWSGQIAFPGGRREPGDINDIATAQRETLEEVGFHLSLQELVGRIDDIQGRKAGVLLPFYIRPIVFHINREPVINLQPTEVADFFWISLTTLLDPTSQITYKLQRELVAVELPGISLGREVPLWGLTYMMIQDLMLRLGVSKKIISKI</sequence>
<feature type="domain" description="Nudix hydrolase" evidence="1">
    <location>
        <begin position="24"/>
        <end position="163"/>
    </location>
</feature>
<dbReference type="OrthoDB" id="5294158at2"/>
<dbReference type="InterPro" id="IPR015797">
    <property type="entry name" value="NUDIX_hydrolase-like_dom_sf"/>
</dbReference>
<organism evidence="2 3">
    <name type="scientific">Bdellovibrio bacteriovorus</name>
    <dbReference type="NCBI Taxonomy" id="959"/>
    <lineage>
        <taxon>Bacteria</taxon>
        <taxon>Pseudomonadati</taxon>
        <taxon>Bdellovibrionota</taxon>
        <taxon>Bdellovibrionia</taxon>
        <taxon>Bdellovibrionales</taxon>
        <taxon>Pseudobdellovibrionaceae</taxon>
        <taxon>Bdellovibrio</taxon>
    </lineage>
</organism>
<dbReference type="AlphaFoldDB" id="A0A150WSS1"/>
<protein>
    <submittedName>
        <fullName evidence="2">Coenzyme A pyrophosphatase</fullName>
    </submittedName>
</protein>